<proteinExistence type="predicted"/>
<reference evidence="3 4" key="1">
    <citation type="submission" date="2019-07" db="EMBL/GenBank/DDBJ databases">
        <title>Venturia inaequalis Genome Resource.</title>
        <authorList>
            <person name="Lichtner F.J."/>
        </authorList>
    </citation>
    <scope>NUCLEOTIDE SEQUENCE [LARGE SCALE GENOMIC DNA]</scope>
    <source>
        <strain evidence="3 4">DMI_063113</strain>
    </source>
</reference>
<accession>A0A8H3YT41</accession>
<organism evidence="3 4">
    <name type="scientific">Venturia inaequalis</name>
    <name type="common">Apple scab fungus</name>
    <dbReference type="NCBI Taxonomy" id="5025"/>
    <lineage>
        <taxon>Eukaryota</taxon>
        <taxon>Fungi</taxon>
        <taxon>Dikarya</taxon>
        <taxon>Ascomycota</taxon>
        <taxon>Pezizomycotina</taxon>
        <taxon>Dothideomycetes</taxon>
        <taxon>Pleosporomycetidae</taxon>
        <taxon>Venturiales</taxon>
        <taxon>Venturiaceae</taxon>
        <taxon>Venturia</taxon>
    </lineage>
</organism>
<comment type="caution">
    <text evidence="3">The sequence shown here is derived from an EMBL/GenBank/DDBJ whole genome shotgun (WGS) entry which is preliminary data.</text>
</comment>
<dbReference type="Proteomes" id="UP000490939">
    <property type="component" value="Unassembled WGS sequence"/>
</dbReference>
<evidence type="ECO:0000256" key="2">
    <source>
        <dbReference type="SAM" id="Phobius"/>
    </source>
</evidence>
<gene>
    <name evidence="3" type="ORF">EG327_009416</name>
</gene>
<feature type="transmembrane region" description="Helical" evidence="2">
    <location>
        <begin position="160"/>
        <end position="185"/>
    </location>
</feature>
<dbReference type="AlphaFoldDB" id="A0A8H3YT41"/>
<evidence type="ECO:0000313" key="3">
    <source>
        <dbReference type="EMBL" id="KAE9972715.1"/>
    </source>
</evidence>
<protein>
    <submittedName>
        <fullName evidence="3">Uncharacterized protein</fullName>
    </submittedName>
</protein>
<keyword evidence="2" id="KW-1133">Transmembrane helix</keyword>
<evidence type="ECO:0000256" key="1">
    <source>
        <dbReference type="SAM" id="MobiDB-lite"/>
    </source>
</evidence>
<name>A0A8H3YT41_VENIN</name>
<keyword evidence="2" id="KW-0812">Transmembrane</keyword>
<evidence type="ECO:0000313" key="4">
    <source>
        <dbReference type="Proteomes" id="UP000490939"/>
    </source>
</evidence>
<keyword evidence="2" id="KW-0472">Membrane</keyword>
<sequence>MRLHSRNLASFNPTCPGGGLWYACGPSSSRFVGCCAQTNDPCSSVGCFPKNLRNTSFERAHYAQFSDGTCPTSQKNEFYTCNKTKPYNYSFMGCCRVNPCNEGCPDGMLDPAALPILSIAWEAYGVSSETASASVSSTTSVSTIVPSPFTSSKTSGKHNIGAIVGGTLGGIAVLILLFLLVGWLISRSRKSRDARKKYELETSKHSPNMSRIHGNENAADKPIIGQLNCSLKKNYSPGLVFKKAM</sequence>
<feature type="region of interest" description="Disordered" evidence="1">
    <location>
        <begin position="195"/>
        <end position="216"/>
    </location>
</feature>
<dbReference type="EMBL" id="WNWR01000620">
    <property type="protein sequence ID" value="KAE9972715.1"/>
    <property type="molecule type" value="Genomic_DNA"/>
</dbReference>
<keyword evidence="4" id="KW-1185">Reference proteome</keyword>
<dbReference type="CDD" id="cd12087">
    <property type="entry name" value="TM_EGFR-like"/>
    <property type="match status" value="1"/>
</dbReference>
<dbReference type="PROSITE" id="PS51257">
    <property type="entry name" value="PROKAR_LIPOPROTEIN"/>
    <property type="match status" value="1"/>
</dbReference>